<dbReference type="EMBL" id="HACM01011463">
    <property type="protein sequence ID" value="CRZ11905.1"/>
    <property type="molecule type" value="Transcribed_RNA"/>
</dbReference>
<dbReference type="AlphaFoldDB" id="A0A0H5RCE0"/>
<name>A0A0H5RCE0_9EUKA</name>
<organism evidence="2">
    <name type="scientific">Spongospora subterranea</name>
    <dbReference type="NCBI Taxonomy" id="70186"/>
    <lineage>
        <taxon>Eukaryota</taxon>
        <taxon>Sar</taxon>
        <taxon>Rhizaria</taxon>
        <taxon>Endomyxa</taxon>
        <taxon>Phytomyxea</taxon>
        <taxon>Plasmodiophorida</taxon>
        <taxon>Plasmodiophoridae</taxon>
        <taxon>Spongospora</taxon>
    </lineage>
</organism>
<reference evidence="2" key="1">
    <citation type="submission" date="2015-04" db="EMBL/GenBank/DDBJ databases">
        <title>The genome sequence of the plant pathogenic Rhizarian Plasmodiophora brassicae reveals insights in its biotrophic life cycle and the origin of chitin synthesis.</title>
        <authorList>
            <person name="Schwelm A."/>
            <person name="Fogelqvist J."/>
            <person name="Knaust A."/>
            <person name="Julke S."/>
            <person name="Lilja T."/>
            <person name="Dhandapani V."/>
            <person name="Bonilla-Rosso G."/>
            <person name="Karlsson M."/>
            <person name="Shevchenko A."/>
            <person name="Choi S.R."/>
            <person name="Kim H.G."/>
            <person name="Park J.Y."/>
            <person name="Lim Y.P."/>
            <person name="Ludwig-Muller J."/>
            <person name="Dixelius C."/>
        </authorList>
    </citation>
    <scope>NUCLEOTIDE SEQUENCE</scope>
    <source>
        <tissue evidence="2">Potato root galls</tissue>
    </source>
</reference>
<evidence type="ECO:0000313" key="2">
    <source>
        <dbReference type="EMBL" id="CRZ11905.1"/>
    </source>
</evidence>
<feature type="signal peptide" evidence="1">
    <location>
        <begin position="1"/>
        <end position="36"/>
    </location>
</feature>
<evidence type="ECO:0000256" key="1">
    <source>
        <dbReference type="SAM" id="SignalP"/>
    </source>
</evidence>
<feature type="non-terminal residue" evidence="2">
    <location>
        <position position="1"/>
    </location>
</feature>
<protein>
    <submittedName>
        <fullName evidence="2">Uncharacterized protein</fullName>
    </submittedName>
</protein>
<keyword evidence="1" id="KW-0732">Signal</keyword>
<feature type="chain" id="PRO_5005223941" evidence="1">
    <location>
        <begin position="37"/>
        <end position="499"/>
    </location>
</feature>
<proteinExistence type="predicted"/>
<accession>A0A0H5RCE0</accession>
<sequence length="499" mass="58565">SRGHCYFSTNCKTMNALFRKIIWWLLWWLPKRPLHSVPTGNGQPFSSEPNPDEIAWAEETGWVVRKLDEYCNRNPEYAERQAFLERVNAYRMKYPPMEIPEAWNEEVSDLFIAATAQYLDTHQAAFNKLYDHLTAMIHIFQHDLSAWDKSKQSLFSYHDRNVDDITGTYVSFPIACVKARRELNNEFNRYFESNKDQSPIILSQVESFRSRVTDAKPENIELLMKEWDEKLYGQNIHVPVALEVWDLIASVDDIFKNKRSVKDFPVENMMLSTTSEPNLEELAFAEDTRYLARKLDEFCDRLPGDLERQAFINRSNAYKLKYGEQPRIWSTAYMDLIVDSKEKYELTYQPSFTELYRGLCVLIRMLQNDLSSWDKVKQAQFSHHESNVNEITNKHVEFPAECINARRELQELDNQLNSNSGRNSEIFDQVKSFRSRVIDAELETIKGLKEEWDEKLYGQNLHCLVALEVWDIIVSVDDLFKEKLAVPRRPVDSLPLSHT</sequence>